<dbReference type="AlphaFoldDB" id="V7I495"/>
<dbReference type="PATRIC" id="fig|994573.3.peg.1541"/>
<dbReference type="PANTHER" id="PTHR36512:SF3">
    <property type="entry name" value="BLR5678 PROTEIN"/>
    <property type="match status" value="1"/>
</dbReference>
<dbReference type="RefSeq" id="WP_023386377.1">
    <property type="nucleotide sequence ID" value="NZ_AXUN02000164.1"/>
</dbReference>
<reference evidence="2 3" key="1">
    <citation type="journal article" date="2014" name="Genome Announc.">
        <title>Genome Sequence of Youngiibacter fragilis, the Type Strain of the Genus Youngiibacter.</title>
        <authorList>
            <person name="Wawrik C.B."/>
            <person name="Callaghan A.V."/>
            <person name="Stamps B.W."/>
            <person name="Wawrik B."/>
        </authorList>
    </citation>
    <scope>NUCLEOTIDE SEQUENCE [LARGE SCALE GENOMIC DNA]</scope>
    <source>
        <strain evidence="2 3">232.1</strain>
    </source>
</reference>
<gene>
    <name evidence="2" type="ORF">T472_0208365</name>
</gene>
<evidence type="ECO:0000313" key="3">
    <source>
        <dbReference type="Proteomes" id="UP000017747"/>
    </source>
</evidence>
<dbReference type="EMBL" id="AXUN02000164">
    <property type="protein sequence ID" value="ETA81070.1"/>
    <property type="molecule type" value="Genomic_DNA"/>
</dbReference>
<keyword evidence="3" id="KW-1185">Reference proteome</keyword>
<sequence>MTVDKGVIGLKEIDIRELGFRIGNAEDRDAGTGVTVIICEDGAVPGVDVRGGAPGTRETDLIDSREMVEKVHSVVLAGGSAFGLDASSGVMRFLEEKGIGFDTGVVKVPIVTSAVLFDLAYRSAVKRPDLAMGYEACLNAYPGNYEDGSRGAGTGATVGKVMGPQNAMKSGIGSAAYEVGSVRLGAIVAVNAFGSVYDDGKLMAGPRVAGFPVSTEDLMIRGMEAKFRGNTTIGCILTNAKLTKSQANKLATMGQDGFARAIRPVHTMVDGDTLFVMANGSEETDLSFLGTLAAKAVEKAIVEAVRKADNLGDDILTCSQVNSVKLKHGLDTF</sequence>
<dbReference type="GO" id="GO:0004177">
    <property type="term" value="F:aminopeptidase activity"/>
    <property type="evidence" value="ECO:0007669"/>
    <property type="project" value="TreeGrafter"/>
</dbReference>
<comment type="caution">
    <text evidence="2">The sequence shown here is derived from an EMBL/GenBank/DDBJ whole genome shotgun (WGS) entry which is preliminary data.</text>
</comment>
<dbReference type="PANTHER" id="PTHR36512">
    <property type="entry name" value="D-AMINOPEPTIDASE"/>
    <property type="match status" value="1"/>
</dbReference>
<dbReference type="InterPro" id="IPR016117">
    <property type="entry name" value="ArgJ-like_dom_sf"/>
</dbReference>
<name>V7I495_9CLOT</name>
<dbReference type="Gene3D" id="3.60.70.12">
    <property type="entry name" value="L-amino peptidase D-ALA esterase/amidase"/>
    <property type="match status" value="1"/>
</dbReference>
<accession>V7I495</accession>
<organism evidence="2 3">
    <name type="scientific">Youngiibacter fragilis 232.1</name>
    <dbReference type="NCBI Taxonomy" id="994573"/>
    <lineage>
        <taxon>Bacteria</taxon>
        <taxon>Bacillati</taxon>
        <taxon>Bacillota</taxon>
        <taxon>Clostridia</taxon>
        <taxon>Eubacteriales</taxon>
        <taxon>Clostridiaceae</taxon>
        <taxon>Youngiibacter</taxon>
    </lineage>
</organism>
<dbReference type="SUPFAM" id="SSF56266">
    <property type="entry name" value="DmpA/ArgJ-like"/>
    <property type="match status" value="1"/>
</dbReference>
<comment type="similarity">
    <text evidence="1">Belongs to the peptidase S58 family.</text>
</comment>
<dbReference type="Pfam" id="PF03576">
    <property type="entry name" value="Peptidase_S58"/>
    <property type="match status" value="1"/>
</dbReference>
<dbReference type="InterPro" id="IPR005321">
    <property type="entry name" value="Peptidase_S58_DmpA"/>
</dbReference>
<evidence type="ECO:0000256" key="1">
    <source>
        <dbReference type="ARBA" id="ARBA00007068"/>
    </source>
</evidence>
<dbReference type="STRING" id="994573.T472_0208365"/>
<proteinExistence type="inferred from homology"/>
<dbReference type="eggNOG" id="COG3191">
    <property type="taxonomic scope" value="Bacteria"/>
</dbReference>
<evidence type="ECO:0000313" key="2">
    <source>
        <dbReference type="EMBL" id="ETA81070.1"/>
    </source>
</evidence>
<dbReference type="CDD" id="cd02252">
    <property type="entry name" value="nylC_like"/>
    <property type="match status" value="1"/>
</dbReference>
<dbReference type="Proteomes" id="UP000017747">
    <property type="component" value="Unassembled WGS sequence"/>
</dbReference>
<protein>
    <submittedName>
        <fullName evidence="2">Peptidase</fullName>
    </submittedName>
</protein>